<comment type="caution">
    <text evidence="1">The sequence shown here is derived from an EMBL/GenBank/DDBJ whole genome shotgun (WGS) entry which is preliminary data.</text>
</comment>
<protein>
    <submittedName>
        <fullName evidence="1">Uncharacterized protein</fullName>
    </submittedName>
</protein>
<dbReference type="GO" id="GO:0043720">
    <property type="term" value="F:3-keto-5-aminohexanoate cleavage activity"/>
    <property type="evidence" value="ECO:0007669"/>
    <property type="project" value="InterPro"/>
</dbReference>
<dbReference type="InterPro" id="IPR013785">
    <property type="entry name" value="Aldolase_TIM"/>
</dbReference>
<dbReference type="EMBL" id="RQJX01000003">
    <property type="protein sequence ID" value="RQN09223.1"/>
    <property type="molecule type" value="Genomic_DNA"/>
</dbReference>
<dbReference type="Pfam" id="PF05853">
    <property type="entry name" value="BKACE"/>
    <property type="match status" value="1"/>
</dbReference>
<gene>
    <name evidence="1" type="ORF">EHW97_02930</name>
</gene>
<evidence type="ECO:0000313" key="2">
    <source>
        <dbReference type="Proteomes" id="UP000275225"/>
    </source>
</evidence>
<dbReference type="InterPro" id="IPR008567">
    <property type="entry name" value="BKACE"/>
</dbReference>
<keyword evidence="2" id="KW-1185">Reference proteome</keyword>
<dbReference type="OrthoDB" id="3424160at2"/>
<reference evidence="1 2" key="1">
    <citation type="submission" date="2018-11" db="EMBL/GenBank/DDBJ databases">
        <authorList>
            <person name="Li F."/>
        </authorList>
    </citation>
    <scope>NUCLEOTIDE SEQUENCE [LARGE SCALE GENOMIC DNA]</scope>
    <source>
        <strain evidence="1 2">YS17T</strain>
    </source>
</reference>
<proteinExistence type="predicted"/>
<dbReference type="PANTHER" id="PTHR37418:SF1">
    <property type="entry name" value="3-KETO-5-AMINOHEXANOATE CLEAVAGE PROTEIN"/>
    <property type="match status" value="1"/>
</dbReference>
<dbReference type="PANTHER" id="PTHR37418">
    <property type="entry name" value="3-KETO-5-AMINOHEXANOATE CLEAVAGE ENZYME-RELATED"/>
    <property type="match status" value="1"/>
</dbReference>
<sequence length="177" mass="19297">MRAFRTELPGVTLGATTGAWAVDGADERLAQIRGWQELPDLASVNWHEDGTEELAAHLNERNVGIEAGLWTVDAAEGWASSPHAAECRRILVEVPDLPDDRVRATPENILAVIAESGHDLPILLHGEERSAWPAVRLARELGLDTRIGLEDTLTRPDGTVTASNAELVALCRDVWRS</sequence>
<evidence type="ECO:0000313" key="1">
    <source>
        <dbReference type="EMBL" id="RQN09223.1"/>
    </source>
</evidence>
<dbReference type="Gene3D" id="3.20.20.70">
    <property type="entry name" value="Aldolase class I"/>
    <property type="match status" value="1"/>
</dbReference>
<organism evidence="1 2">
    <name type="scientific">Aeromicrobium camelliae</name>
    <dbReference type="NCBI Taxonomy" id="1538144"/>
    <lineage>
        <taxon>Bacteria</taxon>
        <taxon>Bacillati</taxon>
        <taxon>Actinomycetota</taxon>
        <taxon>Actinomycetes</taxon>
        <taxon>Propionibacteriales</taxon>
        <taxon>Nocardioidaceae</taxon>
        <taxon>Aeromicrobium</taxon>
    </lineage>
</organism>
<accession>A0A3N6X6G7</accession>
<dbReference type="AlphaFoldDB" id="A0A3N6X6G7"/>
<dbReference type="Proteomes" id="UP000275225">
    <property type="component" value="Unassembled WGS sequence"/>
</dbReference>
<name>A0A3N6X6G7_9ACTN</name>